<name>A0A0G4B299_9BACT</name>
<keyword evidence="1" id="KW-1133">Transmembrane helix</keyword>
<dbReference type="Proteomes" id="UP000035648">
    <property type="component" value="Chromosome"/>
</dbReference>
<keyword evidence="1" id="KW-0812">Transmembrane</keyword>
<dbReference type="EMBL" id="CP011213">
    <property type="protein sequence ID" value="AKM81969.1"/>
    <property type="molecule type" value="Genomic_DNA"/>
</dbReference>
<dbReference type="KEGG" id="bbgw:UT28_C0001G0157"/>
<proteinExistence type="predicted"/>
<reference evidence="2 3" key="1">
    <citation type="journal article" date="2015" name="Nature">
        <title>rRNA introns, odd ribosomes, and small enigmatic genomes across a large radiation of phyla.</title>
        <authorList>
            <person name="Brown C.T."/>
            <person name="Hug L.A."/>
            <person name="Thomas B.C."/>
            <person name="Sharon I."/>
            <person name="Castelle C.J."/>
            <person name="Singh A."/>
            <person name="Wilkins M.J."/>
            <person name="Williams K.H."/>
            <person name="Banfield J.F."/>
        </authorList>
    </citation>
    <scope>NUCLEOTIDE SEQUENCE [LARGE SCALE GENOMIC DNA]</scope>
</reference>
<sequence length="72" mass="8518">MFVLAAWMILGLVGGIFCLWDDGWNIDWLDEMSLMYGFITCVTLGPILLFGVSFLIWWSCKYRQFVFPYNRH</sequence>
<evidence type="ECO:0000256" key="1">
    <source>
        <dbReference type="SAM" id="Phobius"/>
    </source>
</evidence>
<gene>
    <name evidence="2" type="ORF">UT28_C0001G0157</name>
</gene>
<evidence type="ECO:0000313" key="3">
    <source>
        <dbReference type="Proteomes" id="UP000035648"/>
    </source>
</evidence>
<feature type="transmembrane region" description="Helical" evidence="1">
    <location>
        <begin position="34"/>
        <end position="58"/>
    </location>
</feature>
<accession>A0A0G4B299</accession>
<organism evidence="2 3">
    <name type="scientific">Berkelbacteria bacterium GW2011_GWE1_39_12</name>
    <dbReference type="NCBI Taxonomy" id="1618337"/>
    <lineage>
        <taxon>Bacteria</taxon>
        <taxon>Candidatus Berkelbacteria</taxon>
    </lineage>
</organism>
<evidence type="ECO:0000313" key="2">
    <source>
        <dbReference type="EMBL" id="AKM81969.1"/>
    </source>
</evidence>
<dbReference type="AlphaFoldDB" id="A0A0G4B299"/>
<keyword evidence="1" id="KW-0472">Membrane</keyword>
<protein>
    <submittedName>
        <fullName evidence="2">Uncharacterized protein</fullName>
    </submittedName>
</protein>